<feature type="region of interest" description="Disordered" evidence="1">
    <location>
        <begin position="208"/>
        <end position="248"/>
    </location>
</feature>
<reference evidence="6" key="1">
    <citation type="journal article" date="2019" name="Int. J. Syst. Evol. Microbiol.">
        <title>The Global Catalogue of Microorganisms (GCM) 10K type strain sequencing project: providing services to taxonomists for standard genome sequencing and annotation.</title>
        <authorList>
            <consortium name="The Broad Institute Genomics Platform"/>
            <consortium name="The Broad Institute Genome Sequencing Center for Infectious Disease"/>
            <person name="Wu L."/>
            <person name="Ma J."/>
        </authorList>
    </citation>
    <scope>NUCLEOTIDE SEQUENCE [LARGE SCALE GENOMIC DNA]</scope>
    <source>
        <strain evidence="6">JCM 12607</strain>
    </source>
</reference>
<comment type="caution">
    <text evidence="5">The sequence shown here is derived from an EMBL/GenBank/DDBJ whole genome shotgun (WGS) entry which is preliminary data.</text>
</comment>
<organism evidence="5 6">
    <name type="scientific">Streptomyces sanglieri</name>
    <dbReference type="NCBI Taxonomy" id="193460"/>
    <lineage>
        <taxon>Bacteria</taxon>
        <taxon>Bacillati</taxon>
        <taxon>Actinomycetota</taxon>
        <taxon>Actinomycetes</taxon>
        <taxon>Kitasatosporales</taxon>
        <taxon>Streptomycetaceae</taxon>
        <taxon>Streptomyces</taxon>
    </lineage>
</organism>
<evidence type="ECO:0000313" key="5">
    <source>
        <dbReference type="EMBL" id="MFD0626713.1"/>
    </source>
</evidence>
<dbReference type="PANTHER" id="PTHR30319:SF1">
    <property type="entry name" value="TRANSCRIPTIONAL REPRESSOR PAAX"/>
    <property type="match status" value="1"/>
</dbReference>
<dbReference type="InterPro" id="IPR011965">
    <property type="entry name" value="PaaX_trns_reg"/>
</dbReference>
<evidence type="ECO:0000313" key="6">
    <source>
        <dbReference type="Proteomes" id="UP001596915"/>
    </source>
</evidence>
<evidence type="ECO:0000259" key="4">
    <source>
        <dbReference type="Pfam" id="PF20803"/>
    </source>
</evidence>
<feature type="compositionally biased region" description="Gly residues" evidence="1">
    <location>
        <begin position="232"/>
        <end position="244"/>
    </location>
</feature>
<feature type="domain" description="Transcriptional repressor PaaX-like C-terminal" evidence="3">
    <location>
        <begin position="255"/>
        <end position="301"/>
    </location>
</feature>
<dbReference type="Gene3D" id="1.20.58.1460">
    <property type="match status" value="1"/>
</dbReference>
<dbReference type="InterPro" id="IPR048846">
    <property type="entry name" value="PaaX-like_central"/>
</dbReference>
<evidence type="ECO:0000259" key="3">
    <source>
        <dbReference type="Pfam" id="PF08223"/>
    </source>
</evidence>
<dbReference type="InterPro" id="IPR013225">
    <property type="entry name" value="PaaX_C"/>
</dbReference>
<dbReference type="Gene3D" id="3.30.70.2650">
    <property type="match status" value="1"/>
</dbReference>
<dbReference type="Pfam" id="PF20803">
    <property type="entry name" value="PaaX_M"/>
    <property type="match status" value="1"/>
</dbReference>
<feature type="region of interest" description="Disordered" evidence="1">
    <location>
        <begin position="300"/>
        <end position="333"/>
    </location>
</feature>
<dbReference type="Pfam" id="PF07848">
    <property type="entry name" value="PaaX"/>
    <property type="match status" value="1"/>
</dbReference>
<gene>
    <name evidence="5" type="ORF">ACFQ2K_32465</name>
</gene>
<dbReference type="PIRSF" id="PIRSF020623">
    <property type="entry name" value="PaaX"/>
    <property type="match status" value="1"/>
</dbReference>
<proteinExistence type="predicted"/>
<dbReference type="PANTHER" id="PTHR30319">
    <property type="entry name" value="PHENYLACETIC ACID REGULATOR-RELATED TRANSCRIPTIONAL REPRESSOR"/>
    <property type="match status" value="1"/>
</dbReference>
<feature type="domain" description="Transcriptional repressor PaaX-like N-terminal" evidence="2">
    <location>
        <begin position="14"/>
        <end position="68"/>
    </location>
</feature>
<dbReference type="Pfam" id="PF08223">
    <property type="entry name" value="PaaX_C"/>
    <property type="match status" value="1"/>
</dbReference>
<feature type="compositionally biased region" description="Gly residues" evidence="1">
    <location>
        <begin position="211"/>
        <end position="225"/>
    </location>
</feature>
<sequence>MSGTRARAQVPTRLLVHALVRQGGTVDAGELYEVAGILGMSDQQVRLCVKRLVAEGRFTHEGRGRKAVLRAVADATGAIAPDVDHVRHAYRQDHGIAPWDGTWHLFAFAVPEARRAARDTLRDKLLRLGAAPVQGGLYASANPIEDLVEAEARHLGVLPAVTFLTSEDLRIGTLHEPRELAASLWPLKEIAARYDRLSTLAESCLEEMNGTEGGRGTESTGGAGGAREARGGARGARGSRGGANGPCVPEAERLTMAVELAAEFTRAMEPDPLLPPELLPHPWPGSRARELAATCWSHLAAPDPQKPESEHEPGSLPSLFSLYGDVLRPTTDT</sequence>
<dbReference type="InterPro" id="IPR012906">
    <property type="entry name" value="PaaX-like_N"/>
</dbReference>
<evidence type="ECO:0000256" key="1">
    <source>
        <dbReference type="SAM" id="MobiDB-lite"/>
    </source>
</evidence>
<dbReference type="Proteomes" id="UP001596915">
    <property type="component" value="Unassembled WGS sequence"/>
</dbReference>
<dbReference type="InterPro" id="IPR036388">
    <property type="entry name" value="WH-like_DNA-bd_sf"/>
</dbReference>
<dbReference type="EMBL" id="JBHTGL010000008">
    <property type="protein sequence ID" value="MFD0626713.1"/>
    <property type="molecule type" value="Genomic_DNA"/>
</dbReference>
<keyword evidence="6" id="KW-1185">Reference proteome</keyword>
<dbReference type="Gene3D" id="1.10.10.10">
    <property type="entry name" value="Winged helix-like DNA-binding domain superfamily/Winged helix DNA-binding domain"/>
    <property type="match status" value="1"/>
</dbReference>
<accession>A0ABW2X128</accession>
<feature type="domain" description="Transcriptional repressor PaaX-like central Cas2-like" evidence="4">
    <location>
        <begin position="97"/>
        <end position="172"/>
    </location>
</feature>
<name>A0ABW2X128_9ACTN</name>
<evidence type="ECO:0000259" key="2">
    <source>
        <dbReference type="Pfam" id="PF07848"/>
    </source>
</evidence>
<protein>
    <submittedName>
        <fullName evidence="5">PaaX family transcriptional regulator C-terminal domain-containing protein</fullName>
    </submittedName>
</protein>